<feature type="domain" description="Type VII secretion system protein EccE" evidence="9">
    <location>
        <begin position="261"/>
        <end position="370"/>
    </location>
</feature>
<comment type="caution">
    <text evidence="10">The sequence shown here is derived from an EMBL/GenBank/DDBJ whole genome shotgun (WGS) entry which is preliminary data.</text>
</comment>
<keyword evidence="4 8" id="KW-0812">Transmembrane</keyword>
<evidence type="ECO:0000256" key="8">
    <source>
        <dbReference type="SAM" id="Phobius"/>
    </source>
</evidence>
<dbReference type="NCBIfam" id="TIGR03923">
    <property type="entry name" value="T7SS_EccE"/>
    <property type="match status" value="1"/>
</dbReference>
<dbReference type="Proteomes" id="UP001431313">
    <property type="component" value="Unassembled WGS sequence"/>
</dbReference>
<evidence type="ECO:0000256" key="6">
    <source>
        <dbReference type="ARBA" id="ARBA00023136"/>
    </source>
</evidence>
<dbReference type="RefSeq" id="WP_258787679.1">
    <property type="nucleotide sequence ID" value="NZ_JANUGQ010000009.1"/>
</dbReference>
<keyword evidence="11" id="KW-1185">Reference proteome</keyword>
<evidence type="ECO:0000256" key="3">
    <source>
        <dbReference type="ARBA" id="ARBA00022475"/>
    </source>
</evidence>
<dbReference type="InterPro" id="IPR050051">
    <property type="entry name" value="EccE_dom"/>
</dbReference>
<evidence type="ECO:0000256" key="5">
    <source>
        <dbReference type="ARBA" id="ARBA00022989"/>
    </source>
</evidence>
<evidence type="ECO:0000256" key="1">
    <source>
        <dbReference type="ARBA" id="ARBA00004236"/>
    </source>
</evidence>
<sequence>MGTATRVRAGRDGGRGSGASRRRRGDGRPGGPGPRGGRRNAPGGRDRRGGRGAAPTGGGVPAAVLPRPLSGTSRLGPVPLRLLVWVEAGLAVAAVGVALGGPWLIPACVVGGLLALYALIRRRGQALQDWLASALALRSRVRGATVPDRSVDPSLAVLAEGVPALRPYPWMDRKRRTVGMIGDGAQLTAVVRVEAGGGALRPASGARALPLAVLADALVVDDIALESVQLVQHVRPAPAPHLPRQSAARLSYAPLQERAGAPAVRMTWVAVKLDPELCPEAVEARGGGLEGAQRCLVRLADHVASRVTGAGFQATVLDQEELASALALASCASSRLAARASQPDAAPQRRTAETSRVWRCDDRWHTTYAVGRWPELGRAATPLPRLVSLLTSVPAYATTVSLTLRQGRRRGALDVLGHVRVTGGSDTELVAVRRELEQTARSAKVGLVRLDREQLPGVLATLPLGGTR</sequence>
<comment type="subcellular location">
    <subcellularLocation>
        <location evidence="1">Cell membrane</location>
    </subcellularLocation>
</comment>
<name>A0ABT2CGG9_9ACTN</name>
<organism evidence="10 11">
    <name type="scientific">Streptomyces pyxinae</name>
    <dbReference type="NCBI Taxonomy" id="2970734"/>
    <lineage>
        <taxon>Bacteria</taxon>
        <taxon>Bacillati</taxon>
        <taxon>Actinomycetota</taxon>
        <taxon>Actinomycetes</taxon>
        <taxon>Kitasatosporales</taxon>
        <taxon>Streptomycetaceae</taxon>
        <taxon>Streptomyces</taxon>
    </lineage>
</organism>
<evidence type="ECO:0000313" key="11">
    <source>
        <dbReference type="Proteomes" id="UP001431313"/>
    </source>
</evidence>
<gene>
    <name evidence="10" type="primary">eccE</name>
    <name evidence="10" type="ORF">NX801_12665</name>
</gene>
<evidence type="ECO:0000256" key="4">
    <source>
        <dbReference type="ARBA" id="ARBA00022692"/>
    </source>
</evidence>
<evidence type="ECO:0000259" key="9">
    <source>
        <dbReference type="Pfam" id="PF11203"/>
    </source>
</evidence>
<reference evidence="10" key="1">
    <citation type="submission" date="2022-08" db="EMBL/GenBank/DDBJ databases">
        <authorList>
            <person name="Somphong A."/>
            <person name="Phongsopitanun W."/>
        </authorList>
    </citation>
    <scope>NUCLEOTIDE SEQUENCE</scope>
    <source>
        <strain evidence="10">LP05-1</strain>
    </source>
</reference>
<evidence type="ECO:0000256" key="2">
    <source>
        <dbReference type="ARBA" id="ARBA00007759"/>
    </source>
</evidence>
<feature type="transmembrane region" description="Helical" evidence="8">
    <location>
        <begin position="78"/>
        <end position="97"/>
    </location>
</feature>
<keyword evidence="3" id="KW-1003">Cell membrane</keyword>
<evidence type="ECO:0000256" key="7">
    <source>
        <dbReference type="SAM" id="MobiDB-lite"/>
    </source>
</evidence>
<proteinExistence type="inferred from homology"/>
<accession>A0ABT2CGG9</accession>
<feature type="region of interest" description="Disordered" evidence="7">
    <location>
        <begin position="1"/>
        <end position="68"/>
    </location>
</feature>
<protein>
    <submittedName>
        <fullName evidence="10">Type VII secretion protein EccE</fullName>
    </submittedName>
</protein>
<comment type="similarity">
    <text evidence="2">Belongs to the EccE family.</text>
</comment>
<evidence type="ECO:0000313" key="10">
    <source>
        <dbReference type="EMBL" id="MCS0636500.1"/>
    </source>
</evidence>
<dbReference type="Pfam" id="PF11203">
    <property type="entry name" value="EccE"/>
    <property type="match status" value="1"/>
</dbReference>
<feature type="compositionally biased region" description="Gly residues" evidence="7">
    <location>
        <begin position="51"/>
        <end position="60"/>
    </location>
</feature>
<dbReference type="InterPro" id="IPR021368">
    <property type="entry name" value="T7SS_EccE"/>
</dbReference>
<keyword evidence="5 8" id="KW-1133">Transmembrane helix</keyword>
<keyword evidence="6 8" id="KW-0472">Membrane</keyword>
<dbReference type="EMBL" id="JANUGQ010000009">
    <property type="protein sequence ID" value="MCS0636500.1"/>
    <property type="molecule type" value="Genomic_DNA"/>
</dbReference>